<feature type="transmembrane region" description="Helical" evidence="7">
    <location>
        <begin position="12"/>
        <end position="32"/>
    </location>
</feature>
<keyword evidence="10" id="KW-1185">Reference proteome</keyword>
<feature type="domain" description="PGG" evidence="8">
    <location>
        <begin position="10"/>
        <end position="100"/>
    </location>
</feature>
<evidence type="ECO:0000313" key="10">
    <source>
        <dbReference type="Proteomes" id="UP000326939"/>
    </source>
</evidence>
<evidence type="ECO:0000256" key="7">
    <source>
        <dbReference type="SAM" id="Phobius"/>
    </source>
</evidence>
<comment type="caution">
    <text evidence="9">The sequence shown here is derived from an EMBL/GenBank/DDBJ whole genome shotgun (WGS) entry which is preliminary data.</text>
</comment>
<comment type="subcellular location">
    <subcellularLocation>
        <location evidence="1">Membrane</location>
        <topology evidence="1">Multi-pass membrane protein</topology>
    </subcellularLocation>
</comment>
<feature type="transmembrane region" description="Helical" evidence="7">
    <location>
        <begin position="75"/>
        <end position="96"/>
    </location>
</feature>
<accession>A0A5N5K0Y1</accession>
<feature type="transmembrane region" description="Helical" evidence="7">
    <location>
        <begin position="132"/>
        <end position="151"/>
    </location>
</feature>
<dbReference type="Pfam" id="PF13962">
    <property type="entry name" value="PGG"/>
    <property type="match status" value="1"/>
</dbReference>
<feature type="transmembrane region" description="Helical" evidence="7">
    <location>
        <begin position="108"/>
        <end position="126"/>
    </location>
</feature>
<gene>
    <name evidence="9" type="ORF">DKX38_025136</name>
</gene>
<evidence type="ECO:0000256" key="3">
    <source>
        <dbReference type="ARBA" id="ARBA00022737"/>
    </source>
</evidence>
<evidence type="ECO:0000256" key="2">
    <source>
        <dbReference type="ARBA" id="ARBA00022692"/>
    </source>
</evidence>
<evidence type="ECO:0000256" key="6">
    <source>
        <dbReference type="ARBA" id="ARBA00023136"/>
    </source>
</evidence>
<proteinExistence type="predicted"/>
<keyword evidence="5" id="KW-0040">ANK repeat</keyword>
<dbReference type="PANTHER" id="PTHR24186">
    <property type="entry name" value="PROTEIN PHOSPHATASE 1 REGULATORY SUBUNIT"/>
    <property type="match status" value="1"/>
</dbReference>
<reference evidence="10" key="1">
    <citation type="journal article" date="2019" name="Gigascience">
        <title>De novo genome assembly of the endangered Acer yangbiense, a plant species with extremely small populations endemic to Yunnan Province, China.</title>
        <authorList>
            <person name="Yang J."/>
            <person name="Wariss H.M."/>
            <person name="Tao L."/>
            <person name="Zhang R."/>
            <person name="Yun Q."/>
            <person name="Hollingsworth P."/>
            <person name="Dao Z."/>
            <person name="Luo G."/>
            <person name="Guo H."/>
            <person name="Ma Y."/>
            <person name="Sun W."/>
        </authorList>
    </citation>
    <scope>NUCLEOTIDE SEQUENCE [LARGE SCALE GENOMIC DNA]</scope>
    <source>
        <strain evidence="10">cv. br00</strain>
    </source>
</reference>
<keyword evidence="2 7" id="KW-0812">Transmembrane</keyword>
<evidence type="ECO:0000256" key="1">
    <source>
        <dbReference type="ARBA" id="ARBA00004141"/>
    </source>
</evidence>
<dbReference type="GO" id="GO:0005886">
    <property type="term" value="C:plasma membrane"/>
    <property type="evidence" value="ECO:0007669"/>
    <property type="project" value="TreeGrafter"/>
</dbReference>
<keyword evidence="6 7" id="KW-0472">Membrane</keyword>
<dbReference type="Proteomes" id="UP000326939">
    <property type="component" value="Chromosome 16"/>
</dbReference>
<dbReference type="PANTHER" id="PTHR24186:SF37">
    <property type="entry name" value="PGG DOMAIN-CONTAINING PROTEIN"/>
    <property type="match status" value="1"/>
</dbReference>
<protein>
    <recommendedName>
        <fullName evidence="8">PGG domain-containing protein</fullName>
    </recommendedName>
</protein>
<sequence>MATDPFNITSEARNSLLVVATLIVAVTFQAAINPPGGVWQDDRYKPSNCTEVTSDCIRVARAGRSVLYSQSKIRYGIFIFINTMAFSAATSTIRFLLRGSPFQTETLISVYGMNFAYAAAAGSVQPQTVETWVMLVVALSLPYIFRLPYIIKWRKLAREQDVSQGPPVFQLAAC</sequence>
<dbReference type="InterPro" id="IPR026961">
    <property type="entry name" value="PGG_dom"/>
</dbReference>
<evidence type="ECO:0000259" key="8">
    <source>
        <dbReference type="Pfam" id="PF13962"/>
    </source>
</evidence>
<dbReference type="EMBL" id="VDCV01000016">
    <property type="protein sequence ID" value="KAB5520817.1"/>
    <property type="molecule type" value="Genomic_DNA"/>
</dbReference>
<evidence type="ECO:0000256" key="5">
    <source>
        <dbReference type="ARBA" id="ARBA00023043"/>
    </source>
</evidence>
<keyword evidence="3" id="KW-0677">Repeat</keyword>
<keyword evidence="4 7" id="KW-1133">Transmembrane helix</keyword>
<name>A0A5N5K0Y1_9ROSI</name>
<dbReference type="AlphaFoldDB" id="A0A5N5K0Y1"/>
<evidence type="ECO:0000256" key="4">
    <source>
        <dbReference type="ARBA" id="ARBA00022989"/>
    </source>
</evidence>
<evidence type="ECO:0000313" key="9">
    <source>
        <dbReference type="EMBL" id="KAB5520817.1"/>
    </source>
</evidence>
<organism evidence="9 10">
    <name type="scientific">Salix brachista</name>
    <dbReference type="NCBI Taxonomy" id="2182728"/>
    <lineage>
        <taxon>Eukaryota</taxon>
        <taxon>Viridiplantae</taxon>
        <taxon>Streptophyta</taxon>
        <taxon>Embryophyta</taxon>
        <taxon>Tracheophyta</taxon>
        <taxon>Spermatophyta</taxon>
        <taxon>Magnoliopsida</taxon>
        <taxon>eudicotyledons</taxon>
        <taxon>Gunneridae</taxon>
        <taxon>Pentapetalae</taxon>
        <taxon>rosids</taxon>
        <taxon>fabids</taxon>
        <taxon>Malpighiales</taxon>
        <taxon>Salicaceae</taxon>
        <taxon>Saliceae</taxon>
        <taxon>Salix</taxon>
    </lineage>
</organism>